<evidence type="ECO:0000256" key="1">
    <source>
        <dbReference type="ARBA" id="ARBA00005495"/>
    </source>
</evidence>
<dbReference type="Pfam" id="PF04828">
    <property type="entry name" value="GFA"/>
    <property type="match status" value="1"/>
</dbReference>
<evidence type="ECO:0000313" key="6">
    <source>
        <dbReference type="EMBL" id="SVD96547.1"/>
    </source>
</evidence>
<name>A0A382ZLW9_9ZZZZ</name>
<dbReference type="PANTHER" id="PTHR33337">
    <property type="entry name" value="GFA DOMAIN-CONTAINING PROTEIN"/>
    <property type="match status" value="1"/>
</dbReference>
<dbReference type="InterPro" id="IPR006913">
    <property type="entry name" value="CENP-V/GFA"/>
</dbReference>
<evidence type="ECO:0000256" key="2">
    <source>
        <dbReference type="ARBA" id="ARBA00022723"/>
    </source>
</evidence>
<gene>
    <name evidence="6" type="ORF">METZ01_LOCUS449401</name>
</gene>
<organism evidence="6">
    <name type="scientific">marine metagenome</name>
    <dbReference type="NCBI Taxonomy" id="408172"/>
    <lineage>
        <taxon>unclassified sequences</taxon>
        <taxon>metagenomes</taxon>
        <taxon>ecological metagenomes</taxon>
    </lineage>
</organism>
<protein>
    <recommendedName>
        <fullName evidence="5">CENP-V/GFA domain-containing protein</fullName>
    </recommendedName>
</protein>
<dbReference type="GO" id="GO:0016846">
    <property type="term" value="F:carbon-sulfur lyase activity"/>
    <property type="evidence" value="ECO:0007669"/>
    <property type="project" value="InterPro"/>
</dbReference>
<keyword evidence="3" id="KW-0862">Zinc</keyword>
<dbReference type="AlphaFoldDB" id="A0A382ZLW9"/>
<keyword evidence="2" id="KW-0479">Metal-binding</keyword>
<accession>A0A382ZLW9</accession>
<dbReference type="PANTHER" id="PTHR33337:SF40">
    <property type="entry name" value="CENP-V_GFA DOMAIN-CONTAINING PROTEIN-RELATED"/>
    <property type="match status" value="1"/>
</dbReference>
<feature type="domain" description="CENP-V/GFA" evidence="5">
    <location>
        <begin position="5"/>
        <end position="115"/>
    </location>
</feature>
<evidence type="ECO:0000259" key="5">
    <source>
        <dbReference type="PROSITE" id="PS51891"/>
    </source>
</evidence>
<dbReference type="EMBL" id="UINC01185037">
    <property type="protein sequence ID" value="SVD96547.1"/>
    <property type="molecule type" value="Genomic_DNA"/>
</dbReference>
<evidence type="ECO:0000256" key="3">
    <source>
        <dbReference type="ARBA" id="ARBA00022833"/>
    </source>
</evidence>
<dbReference type="PROSITE" id="PS51891">
    <property type="entry name" value="CENP_V_GFA"/>
    <property type="match status" value="1"/>
</dbReference>
<proteinExistence type="inferred from homology"/>
<sequence>MTLNITGHCLCGSVSFECSAEPIFQGSCHCDDCRRSSGSLYGSFVFVLAESVTITGQTHSYQHKSDRGSTMTKEFCPTCGSQMFSLNSHFPERRGIRVGIIDDASWFKPDAYLYDCKKLPHTPVDPEITAYERSRPG</sequence>
<dbReference type="InterPro" id="IPR011057">
    <property type="entry name" value="Mss4-like_sf"/>
</dbReference>
<evidence type="ECO:0000256" key="4">
    <source>
        <dbReference type="ARBA" id="ARBA00023239"/>
    </source>
</evidence>
<reference evidence="6" key="1">
    <citation type="submission" date="2018-05" db="EMBL/GenBank/DDBJ databases">
        <authorList>
            <person name="Lanie J.A."/>
            <person name="Ng W.-L."/>
            <person name="Kazmierczak K.M."/>
            <person name="Andrzejewski T.M."/>
            <person name="Davidsen T.M."/>
            <person name="Wayne K.J."/>
            <person name="Tettelin H."/>
            <person name="Glass J.I."/>
            <person name="Rusch D."/>
            <person name="Podicherti R."/>
            <person name="Tsui H.-C.T."/>
            <person name="Winkler M.E."/>
        </authorList>
    </citation>
    <scope>NUCLEOTIDE SEQUENCE</scope>
</reference>
<dbReference type="SUPFAM" id="SSF51316">
    <property type="entry name" value="Mss4-like"/>
    <property type="match status" value="1"/>
</dbReference>
<comment type="similarity">
    <text evidence="1">Belongs to the Gfa family.</text>
</comment>
<keyword evidence="4" id="KW-0456">Lyase</keyword>
<dbReference type="Gene3D" id="3.90.1590.10">
    <property type="entry name" value="glutathione-dependent formaldehyde- activating enzyme (gfa)"/>
    <property type="match status" value="1"/>
</dbReference>
<dbReference type="GO" id="GO:0046872">
    <property type="term" value="F:metal ion binding"/>
    <property type="evidence" value="ECO:0007669"/>
    <property type="project" value="UniProtKB-KW"/>
</dbReference>